<accession>A0ACD5X3X7</accession>
<dbReference type="EnsemblPlants" id="AVESA.00010b.r2.4DG0729330.1">
    <property type="protein sequence ID" value="AVESA.00010b.r2.4DG0729330.1.CDS.1"/>
    <property type="gene ID" value="AVESA.00010b.r2.4DG0729330"/>
</dbReference>
<organism evidence="1 2">
    <name type="scientific">Avena sativa</name>
    <name type="common">Oat</name>
    <dbReference type="NCBI Taxonomy" id="4498"/>
    <lineage>
        <taxon>Eukaryota</taxon>
        <taxon>Viridiplantae</taxon>
        <taxon>Streptophyta</taxon>
        <taxon>Embryophyta</taxon>
        <taxon>Tracheophyta</taxon>
        <taxon>Spermatophyta</taxon>
        <taxon>Magnoliopsida</taxon>
        <taxon>Liliopsida</taxon>
        <taxon>Poales</taxon>
        <taxon>Poaceae</taxon>
        <taxon>BOP clade</taxon>
        <taxon>Pooideae</taxon>
        <taxon>Poodae</taxon>
        <taxon>Poeae</taxon>
        <taxon>Poeae Chloroplast Group 1 (Aveneae type)</taxon>
        <taxon>Aveninae</taxon>
        <taxon>Avena</taxon>
    </lineage>
</organism>
<protein>
    <submittedName>
        <fullName evidence="1">Uncharacterized protein</fullName>
    </submittedName>
</protein>
<name>A0ACD5X3X7_AVESA</name>
<evidence type="ECO:0000313" key="2">
    <source>
        <dbReference type="Proteomes" id="UP001732700"/>
    </source>
</evidence>
<keyword evidence="2" id="KW-1185">Reference proteome</keyword>
<dbReference type="Proteomes" id="UP001732700">
    <property type="component" value="Chromosome 4D"/>
</dbReference>
<sequence>MAGEEEEEGEKWMLRPCSYGARAIKRKATAVSSYKQGDPPPEGWIDVYSLAEPASAHPSESQRRAAAIDKMLQDAKLPAAPVSVKPAPAAAPVAVKPAPAAAPVTVKPAPAAPPPPPGGGEIKLKRRLTKGEIKSIIALKPEPFPSADYLDELAQFEPPEIIAEKRRQHEEDAAYFGDRDDKYEAFRQKVTRGLKEDGYYEVDEDYIAAREKSNQYAIKNARIPFAFLDPADLEGRFATPEDHQRRLREGCYRRYVPDEEDALLISYGDDDYSMSDDSATASDEEDTGPPVDAN</sequence>
<evidence type="ECO:0000313" key="1">
    <source>
        <dbReference type="EnsemblPlants" id="AVESA.00010b.r2.4DG0729330.1.CDS.1"/>
    </source>
</evidence>
<reference evidence="1" key="1">
    <citation type="submission" date="2021-05" db="EMBL/GenBank/DDBJ databases">
        <authorList>
            <person name="Scholz U."/>
            <person name="Mascher M."/>
            <person name="Fiebig A."/>
        </authorList>
    </citation>
    <scope>NUCLEOTIDE SEQUENCE [LARGE SCALE GENOMIC DNA]</scope>
</reference>
<proteinExistence type="predicted"/>
<reference evidence="1" key="2">
    <citation type="submission" date="2025-09" db="UniProtKB">
        <authorList>
            <consortium name="EnsemblPlants"/>
        </authorList>
    </citation>
    <scope>IDENTIFICATION</scope>
</reference>